<keyword evidence="8" id="KW-1185">Reference proteome</keyword>
<sequence>MIDLNKLWNNENKVPGLQQTFKLGVSDVPIHLRGGSRDKAVFQLGIGLFALCTSVATFGLVKNLIFNTGKKQ</sequence>
<comment type="subcellular location">
    <subcellularLocation>
        <location evidence="1">Mitochondrion inner membrane</location>
    </subcellularLocation>
</comment>
<protein>
    <submittedName>
        <fullName evidence="7">Mitochondrial Complex IV (CIV) cytochrome c:O2 oxidoreductase subunit 7a (Cox7a/Cox9)</fullName>
    </submittedName>
</protein>
<evidence type="ECO:0000256" key="2">
    <source>
        <dbReference type="ARBA" id="ARBA00009331"/>
    </source>
</evidence>
<evidence type="ECO:0000256" key="6">
    <source>
        <dbReference type="SAM" id="Phobius"/>
    </source>
</evidence>
<comment type="caution">
    <text evidence="7">The sequence shown here is derived from an EMBL/GenBank/DDBJ whole genome shotgun (WGS) entry which is preliminary data.</text>
</comment>
<keyword evidence="3" id="KW-0999">Mitochondrion inner membrane</keyword>
<dbReference type="AlphaFoldDB" id="A0A8K0AI33"/>
<evidence type="ECO:0000313" key="7">
    <source>
        <dbReference type="EMBL" id="KAF0852310.1"/>
    </source>
</evidence>
<evidence type="ECO:0000256" key="1">
    <source>
        <dbReference type="ARBA" id="ARBA00004273"/>
    </source>
</evidence>
<dbReference type="Gene3D" id="4.10.91.10">
    <property type="entry name" value="Cytochrome c oxidase, subunit VIIa"/>
    <property type="match status" value="1"/>
</dbReference>
<evidence type="ECO:0000313" key="8">
    <source>
        <dbReference type="Proteomes" id="UP000799049"/>
    </source>
</evidence>
<feature type="transmembrane region" description="Helical" evidence="6">
    <location>
        <begin position="40"/>
        <end position="61"/>
    </location>
</feature>
<dbReference type="GO" id="GO:0045277">
    <property type="term" value="C:respiratory chain complex IV"/>
    <property type="evidence" value="ECO:0007669"/>
    <property type="project" value="InterPro"/>
</dbReference>
<gene>
    <name evidence="7" type="ORF">ANDGO_08052</name>
</gene>
<organism evidence="7 8">
    <name type="scientific">Andalucia godoyi</name>
    <name type="common">Flagellate</name>
    <dbReference type="NCBI Taxonomy" id="505711"/>
    <lineage>
        <taxon>Eukaryota</taxon>
        <taxon>Discoba</taxon>
        <taxon>Jakobida</taxon>
        <taxon>Andalucina</taxon>
        <taxon>Andaluciidae</taxon>
        <taxon>Andalucia</taxon>
    </lineage>
</organism>
<dbReference type="OrthoDB" id="5966508at2759"/>
<dbReference type="GO" id="GO:0005743">
    <property type="term" value="C:mitochondrial inner membrane"/>
    <property type="evidence" value="ECO:0007669"/>
    <property type="project" value="UniProtKB-SubCell"/>
</dbReference>
<keyword evidence="6" id="KW-1133">Transmembrane helix</keyword>
<keyword evidence="5 6" id="KW-0472">Membrane</keyword>
<evidence type="ECO:0000256" key="4">
    <source>
        <dbReference type="ARBA" id="ARBA00023128"/>
    </source>
</evidence>
<dbReference type="InterPro" id="IPR036539">
    <property type="entry name" value="Cyt_c_oxidase_su7a_sf"/>
</dbReference>
<evidence type="ECO:0000256" key="3">
    <source>
        <dbReference type="ARBA" id="ARBA00022792"/>
    </source>
</evidence>
<evidence type="ECO:0000256" key="5">
    <source>
        <dbReference type="ARBA" id="ARBA00023136"/>
    </source>
</evidence>
<comment type="similarity">
    <text evidence="2">Belongs to the cytochrome c oxidase VIIa family.</text>
</comment>
<name>A0A8K0AI33_ANDGO</name>
<proteinExistence type="inferred from homology"/>
<dbReference type="SUPFAM" id="SSF81419">
    <property type="entry name" value="Mitochondrial cytochrome c oxidase subunit VIIa"/>
    <property type="match status" value="1"/>
</dbReference>
<dbReference type="Proteomes" id="UP000799049">
    <property type="component" value="Unassembled WGS sequence"/>
</dbReference>
<keyword evidence="4" id="KW-0496">Mitochondrion</keyword>
<keyword evidence="6" id="KW-0812">Transmembrane</keyword>
<dbReference type="EMBL" id="VRVR01000046">
    <property type="protein sequence ID" value="KAF0852310.1"/>
    <property type="molecule type" value="Genomic_DNA"/>
</dbReference>
<reference evidence="7" key="1">
    <citation type="submission" date="2019-09" db="EMBL/GenBank/DDBJ databases">
        <title>The Mitochondrial Proteome of the Jakobid, Andalucia godoyi, a Protist With the Most Gene-Rich and Bacteria-Like Mitochondrial Genome.</title>
        <authorList>
            <person name="Gray M.W."/>
            <person name="Burger G."/>
            <person name="Derelle R."/>
            <person name="Klimes V."/>
            <person name="Leger M."/>
            <person name="Sarrasin M."/>
            <person name="Vlcek C."/>
            <person name="Roger A.J."/>
            <person name="Elias M."/>
            <person name="Lang B.F."/>
        </authorList>
    </citation>
    <scope>NUCLEOTIDE SEQUENCE</scope>
    <source>
        <strain evidence="7">And28</strain>
    </source>
</reference>
<accession>A0A8K0AI33</accession>
<dbReference type="GO" id="GO:0006123">
    <property type="term" value="P:mitochondrial electron transport, cytochrome c to oxygen"/>
    <property type="evidence" value="ECO:0007669"/>
    <property type="project" value="InterPro"/>
</dbReference>